<organism evidence="1 2">
    <name type="scientific">Aspergillus nanangensis</name>
    <dbReference type="NCBI Taxonomy" id="2582783"/>
    <lineage>
        <taxon>Eukaryota</taxon>
        <taxon>Fungi</taxon>
        <taxon>Dikarya</taxon>
        <taxon>Ascomycota</taxon>
        <taxon>Pezizomycotina</taxon>
        <taxon>Eurotiomycetes</taxon>
        <taxon>Eurotiomycetidae</taxon>
        <taxon>Eurotiales</taxon>
        <taxon>Aspergillaceae</taxon>
        <taxon>Aspergillus</taxon>
        <taxon>Aspergillus subgen. Circumdati</taxon>
    </lineage>
</organism>
<reference evidence="1" key="1">
    <citation type="journal article" date="2019" name="Beilstein J. Org. Chem.">
        <title>Nanangenines: drimane sesquiterpenoids as the dominant metabolite cohort of a novel Australian fungus, Aspergillus nanangensis.</title>
        <authorList>
            <person name="Lacey H.J."/>
            <person name="Gilchrist C.L.M."/>
            <person name="Crombie A."/>
            <person name="Kalaitzis J.A."/>
            <person name="Vuong D."/>
            <person name="Rutledge P.J."/>
            <person name="Turner P."/>
            <person name="Pitt J.I."/>
            <person name="Lacey E."/>
            <person name="Chooi Y.H."/>
            <person name="Piggott A.M."/>
        </authorList>
    </citation>
    <scope>NUCLEOTIDE SEQUENCE</scope>
    <source>
        <strain evidence="1">MST-FP2251</strain>
    </source>
</reference>
<reference evidence="1" key="2">
    <citation type="submission" date="2020-02" db="EMBL/GenBank/DDBJ databases">
        <authorList>
            <person name="Gilchrist C.L.M."/>
            <person name="Chooi Y.-H."/>
        </authorList>
    </citation>
    <scope>NUCLEOTIDE SEQUENCE</scope>
    <source>
        <strain evidence="1">MST-FP2251</strain>
    </source>
</reference>
<proteinExistence type="predicted"/>
<evidence type="ECO:0000313" key="1">
    <source>
        <dbReference type="EMBL" id="KAF9888392.1"/>
    </source>
</evidence>
<dbReference type="AlphaFoldDB" id="A0AAD4CMN6"/>
<comment type="caution">
    <text evidence="1">The sequence shown here is derived from an EMBL/GenBank/DDBJ whole genome shotgun (WGS) entry which is preliminary data.</text>
</comment>
<protein>
    <submittedName>
        <fullName evidence="1">Uncharacterized protein</fullName>
    </submittedName>
</protein>
<name>A0AAD4CMN6_ASPNN</name>
<sequence length="396" mass="43888">MSPPSEQGQQTQFIFVGGPVLKEKGGQIRSKFLKQVRREKRNLRLVNATTELEALLKEERNPECTCGQELSGLMVEASLGYRPIMPKMSTSKINHERGHLCCSVCGRYLRPQGPSAGSLVRDLGAGSSNPMIPIDEMTSQLGVQEILNFTTTQIWPNFRPLGYTANCYQLWAFPFDDKVKLYAVLWSAAYYQDVLRLTYGGPEYQVGSKEQFRLKGLTLETLRKEVGSYTGATPIDSIIMCIPFLAVNETHGARLYRGPSPFAPTFTGLHALDIYGSRDYHALHWTVIQDLLRRFGGIQVLRVFALAWLLSISDIMNAAHTLGKPIYPAMGVDGHTVDLDPPLLLFAPYGVRSGQVQPGSGFDELLSLAPPVQQDLVSILAHVGELSHAMFLRGTM</sequence>
<gene>
    <name evidence="1" type="ORF">FE257_008670</name>
</gene>
<keyword evidence="2" id="KW-1185">Reference proteome</keyword>
<dbReference type="Proteomes" id="UP001194746">
    <property type="component" value="Unassembled WGS sequence"/>
</dbReference>
<accession>A0AAD4CMN6</accession>
<dbReference type="EMBL" id="VCAU01000047">
    <property type="protein sequence ID" value="KAF9888392.1"/>
    <property type="molecule type" value="Genomic_DNA"/>
</dbReference>
<evidence type="ECO:0000313" key="2">
    <source>
        <dbReference type="Proteomes" id="UP001194746"/>
    </source>
</evidence>